<dbReference type="GO" id="GO:0009968">
    <property type="term" value="P:negative regulation of signal transduction"/>
    <property type="evidence" value="ECO:0007669"/>
    <property type="project" value="UniProtKB-KW"/>
</dbReference>
<evidence type="ECO:0000256" key="4">
    <source>
        <dbReference type="ARBA" id="ARBA00022999"/>
    </source>
</evidence>
<dbReference type="PROSITE" id="PS50225">
    <property type="entry name" value="SOCS"/>
    <property type="match status" value="1"/>
</dbReference>
<evidence type="ECO:0000256" key="3">
    <source>
        <dbReference type="ARBA" id="ARBA00022786"/>
    </source>
</evidence>
<dbReference type="AlphaFoldDB" id="A0A813WL41"/>
<dbReference type="EMBL" id="CAJNOK010000117">
    <property type="protein sequence ID" value="CAF0730495.1"/>
    <property type="molecule type" value="Genomic_DNA"/>
</dbReference>
<proteinExistence type="predicted"/>
<dbReference type="GO" id="GO:0046935">
    <property type="term" value="F:1-phosphatidylinositol-3-kinase regulator activity"/>
    <property type="evidence" value="ECO:0007669"/>
    <property type="project" value="TreeGrafter"/>
</dbReference>
<evidence type="ECO:0000313" key="9">
    <source>
        <dbReference type="EMBL" id="CAF0862995.1"/>
    </source>
</evidence>
<dbReference type="SUPFAM" id="SSF55550">
    <property type="entry name" value="SH2 domain"/>
    <property type="match status" value="1"/>
</dbReference>
<evidence type="ECO:0000256" key="2">
    <source>
        <dbReference type="ARBA" id="ARBA00022700"/>
    </source>
</evidence>
<dbReference type="PANTHER" id="PTHR10155:SF5">
    <property type="entry name" value="SUPPRESSOR OF CYTOKINE SIGNALING 7"/>
    <property type="match status" value="1"/>
</dbReference>
<dbReference type="EMBL" id="CAJOBA010000117">
    <property type="protein sequence ID" value="CAF3505681.1"/>
    <property type="molecule type" value="Genomic_DNA"/>
</dbReference>
<dbReference type="SMART" id="SM00969">
    <property type="entry name" value="SOCS_box"/>
    <property type="match status" value="1"/>
</dbReference>
<evidence type="ECO:0000313" key="11">
    <source>
        <dbReference type="EMBL" id="CAF3650537.1"/>
    </source>
</evidence>
<gene>
    <name evidence="9" type="ORF">GPM918_LOCUS6688</name>
    <name evidence="8" type="ORF">OVA965_LOCUS764</name>
    <name evidence="11" type="ORF">SRO942_LOCUS6686</name>
    <name evidence="10" type="ORF">TMI583_LOCUS764</name>
</gene>
<keyword evidence="2" id="KW-0734">Signal transduction inhibitor</keyword>
<dbReference type="Proteomes" id="UP000677228">
    <property type="component" value="Unassembled WGS sequence"/>
</dbReference>
<sequence>MKDSFVEEQFVPMDEQHHCLDDEERPTMIAQLDSLQKLKEIGWYWGCLNWNEAEKLLKDKQDYSFIVRDSSHRHYFLAITFKSNGNIHHARIEHSNNSFSFQNNSSKSQCTSPDVVKFIENTIEHSKNGQFMFFVRTNVDGQPLTPVRLLYPVSRLSHITSLKHISRFLIHRYIRRDRIEELDIPARLKAYLKEPQIYTELKL</sequence>
<organism evidence="9 12">
    <name type="scientific">Didymodactylos carnosus</name>
    <dbReference type="NCBI Taxonomy" id="1234261"/>
    <lineage>
        <taxon>Eukaryota</taxon>
        <taxon>Metazoa</taxon>
        <taxon>Spiralia</taxon>
        <taxon>Gnathifera</taxon>
        <taxon>Rotifera</taxon>
        <taxon>Eurotatoria</taxon>
        <taxon>Bdelloidea</taxon>
        <taxon>Philodinida</taxon>
        <taxon>Philodinidae</taxon>
        <taxon>Didymodactylos</taxon>
    </lineage>
</organism>
<dbReference type="SUPFAM" id="SSF158235">
    <property type="entry name" value="SOCS box-like"/>
    <property type="match status" value="1"/>
</dbReference>
<dbReference type="GO" id="GO:0005942">
    <property type="term" value="C:phosphatidylinositol 3-kinase complex"/>
    <property type="evidence" value="ECO:0007669"/>
    <property type="project" value="TreeGrafter"/>
</dbReference>
<dbReference type="Gene3D" id="3.30.505.10">
    <property type="entry name" value="SH2 domain"/>
    <property type="match status" value="1"/>
</dbReference>
<reference evidence="9" key="1">
    <citation type="submission" date="2021-02" db="EMBL/GenBank/DDBJ databases">
        <authorList>
            <person name="Nowell W R."/>
        </authorList>
    </citation>
    <scope>NUCLEOTIDE SEQUENCE</scope>
</reference>
<name>A0A813WL41_9BILA</name>
<dbReference type="EMBL" id="CAJOBC010001042">
    <property type="protein sequence ID" value="CAF3650537.1"/>
    <property type="molecule type" value="Genomic_DNA"/>
</dbReference>
<dbReference type="Proteomes" id="UP000682733">
    <property type="component" value="Unassembled WGS sequence"/>
</dbReference>
<comment type="caution">
    <text evidence="9">The sequence shown here is derived from an EMBL/GenBank/DDBJ whole genome shotgun (WGS) entry which is preliminary data.</text>
</comment>
<evidence type="ECO:0000313" key="8">
    <source>
        <dbReference type="EMBL" id="CAF0730495.1"/>
    </source>
</evidence>
<dbReference type="InterPro" id="IPR001496">
    <property type="entry name" value="SOCS_box"/>
</dbReference>
<keyword evidence="3" id="KW-0833">Ubl conjugation pathway</keyword>
<dbReference type="Proteomes" id="UP000663829">
    <property type="component" value="Unassembled WGS sequence"/>
</dbReference>
<dbReference type="OrthoDB" id="5979828at2759"/>
<dbReference type="Proteomes" id="UP000681722">
    <property type="component" value="Unassembled WGS sequence"/>
</dbReference>
<dbReference type="EMBL" id="CAJNOQ010001043">
    <property type="protein sequence ID" value="CAF0862995.1"/>
    <property type="molecule type" value="Genomic_DNA"/>
</dbReference>
<feature type="domain" description="SH2" evidence="6">
    <location>
        <begin position="43"/>
        <end position="153"/>
    </location>
</feature>
<evidence type="ECO:0000256" key="5">
    <source>
        <dbReference type="PROSITE-ProRule" id="PRU00191"/>
    </source>
</evidence>
<keyword evidence="4 5" id="KW-0727">SH2 domain</keyword>
<dbReference type="PANTHER" id="PTHR10155">
    <property type="entry name" value="PHOSPHATIDYLINOSITOL 3-KINASE REGULATORY SUBUNIT"/>
    <property type="match status" value="1"/>
</dbReference>
<keyword evidence="12" id="KW-1185">Reference proteome</keyword>
<protein>
    <recommendedName>
        <fullName evidence="13">Suppressor of cytokine signaling 7</fullName>
    </recommendedName>
</protein>
<feature type="domain" description="SOCS box" evidence="7">
    <location>
        <begin position="148"/>
        <end position="198"/>
    </location>
</feature>
<dbReference type="Pfam" id="PF07525">
    <property type="entry name" value="SOCS_box"/>
    <property type="match status" value="1"/>
</dbReference>
<dbReference type="InterPro" id="IPR000980">
    <property type="entry name" value="SH2"/>
</dbReference>
<dbReference type="InterPro" id="IPR036860">
    <property type="entry name" value="SH2_dom_sf"/>
</dbReference>
<dbReference type="PROSITE" id="PS50001">
    <property type="entry name" value="SH2"/>
    <property type="match status" value="1"/>
</dbReference>
<dbReference type="Pfam" id="PF00017">
    <property type="entry name" value="SH2"/>
    <property type="match status" value="1"/>
</dbReference>
<keyword evidence="1" id="KW-0341">Growth regulation</keyword>
<evidence type="ECO:0000256" key="1">
    <source>
        <dbReference type="ARBA" id="ARBA00022604"/>
    </source>
</evidence>
<dbReference type="InterPro" id="IPR036036">
    <property type="entry name" value="SOCS_box-like_dom_sf"/>
</dbReference>
<dbReference type="GO" id="GO:0046854">
    <property type="term" value="P:phosphatidylinositol phosphate biosynthetic process"/>
    <property type="evidence" value="ECO:0007669"/>
    <property type="project" value="TreeGrafter"/>
</dbReference>
<evidence type="ECO:0000259" key="7">
    <source>
        <dbReference type="PROSITE" id="PS50225"/>
    </source>
</evidence>
<evidence type="ECO:0000259" key="6">
    <source>
        <dbReference type="PROSITE" id="PS50001"/>
    </source>
</evidence>
<dbReference type="GO" id="GO:0035556">
    <property type="term" value="P:intracellular signal transduction"/>
    <property type="evidence" value="ECO:0007669"/>
    <property type="project" value="InterPro"/>
</dbReference>
<evidence type="ECO:0000313" key="12">
    <source>
        <dbReference type="Proteomes" id="UP000663829"/>
    </source>
</evidence>
<evidence type="ECO:0008006" key="13">
    <source>
        <dbReference type="Google" id="ProtNLM"/>
    </source>
</evidence>
<evidence type="ECO:0000313" key="10">
    <source>
        <dbReference type="EMBL" id="CAF3505681.1"/>
    </source>
</evidence>
<dbReference type="SMART" id="SM00252">
    <property type="entry name" value="SH2"/>
    <property type="match status" value="1"/>
</dbReference>
<accession>A0A813WL41</accession>